<evidence type="ECO:0000313" key="2">
    <source>
        <dbReference type="EMBL" id="URW75577.1"/>
    </source>
</evidence>
<dbReference type="InterPro" id="IPR016032">
    <property type="entry name" value="Sig_transdc_resp-reg_C-effctor"/>
</dbReference>
<dbReference type="Proteomes" id="UP001055580">
    <property type="component" value="Chromosome"/>
</dbReference>
<dbReference type="Gene3D" id="1.10.10.10">
    <property type="entry name" value="Winged helix-like DNA-binding domain superfamily/Winged helix DNA-binding domain"/>
    <property type="match status" value="1"/>
</dbReference>
<sequence>MNNSTMAQPATSCRNVVLCEAGALPVHMLMENGSVQPAIIPELVDERSLCFESDTSANFVIDIDGTLRHANDAARGMVFSGLLQIDAKQRLGLARGVGRHGYPSSPSLRSSIGTQVRQIAPNRWLAVMVRPIPGAPELLHVRAREIRLDGEIDLSMVADEFGISDSEAPVLEGLAQAICPKEISRSLGLSIHTIRSHIRAIYAKIGVRTAAEAQRRVLQVYYVMKSIS</sequence>
<protein>
    <submittedName>
        <fullName evidence="2">Helix-turn-helix transcriptional regulator</fullName>
    </submittedName>
</protein>
<dbReference type="Pfam" id="PF00196">
    <property type="entry name" value="GerE"/>
    <property type="match status" value="1"/>
</dbReference>
<dbReference type="InterPro" id="IPR036388">
    <property type="entry name" value="WH-like_DNA-bd_sf"/>
</dbReference>
<dbReference type="SMART" id="SM00421">
    <property type="entry name" value="HTH_LUXR"/>
    <property type="match status" value="1"/>
</dbReference>
<gene>
    <name evidence="2" type="ORF">M9980_13795</name>
</gene>
<reference evidence="2" key="1">
    <citation type="submission" date="2022-05" db="EMBL/GenBank/DDBJ databases">
        <title>Sphingomonas sp. strain RMG20 Genome sequencing and assembly.</title>
        <authorList>
            <person name="Kim I."/>
        </authorList>
    </citation>
    <scope>NUCLEOTIDE SEQUENCE</scope>
    <source>
        <strain evidence="2">RMG20</strain>
    </source>
</reference>
<dbReference type="InterPro" id="IPR000792">
    <property type="entry name" value="Tscrpt_reg_LuxR_C"/>
</dbReference>
<organism evidence="2 3">
    <name type="scientific">Sphingomonas donggukensis</name>
    <dbReference type="NCBI Taxonomy" id="2949093"/>
    <lineage>
        <taxon>Bacteria</taxon>
        <taxon>Pseudomonadati</taxon>
        <taxon>Pseudomonadota</taxon>
        <taxon>Alphaproteobacteria</taxon>
        <taxon>Sphingomonadales</taxon>
        <taxon>Sphingomonadaceae</taxon>
        <taxon>Sphingomonas</taxon>
    </lineage>
</organism>
<evidence type="ECO:0000259" key="1">
    <source>
        <dbReference type="SMART" id="SM00421"/>
    </source>
</evidence>
<feature type="domain" description="HTH luxR-type" evidence="1">
    <location>
        <begin position="160"/>
        <end position="217"/>
    </location>
</feature>
<name>A0ABY4TTH2_9SPHN</name>
<dbReference type="EMBL" id="CP098401">
    <property type="protein sequence ID" value="URW75577.1"/>
    <property type="molecule type" value="Genomic_DNA"/>
</dbReference>
<dbReference type="SUPFAM" id="SSF46894">
    <property type="entry name" value="C-terminal effector domain of the bipartite response regulators"/>
    <property type="match status" value="1"/>
</dbReference>
<evidence type="ECO:0000313" key="3">
    <source>
        <dbReference type="Proteomes" id="UP001055580"/>
    </source>
</evidence>
<proteinExistence type="predicted"/>
<accession>A0ABY4TTH2</accession>
<dbReference type="RefSeq" id="WP_250751917.1">
    <property type="nucleotide sequence ID" value="NZ_CP098401.1"/>
</dbReference>
<keyword evidence="3" id="KW-1185">Reference proteome</keyword>